<dbReference type="GO" id="GO:0008777">
    <property type="term" value="F:acetylornithine deacetylase activity"/>
    <property type="evidence" value="ECO:0007669"/>
    <property type="project" value="UniProtKB-EC"/>
</dbReference>
<dbReference type="Proteomes" id="UP000076079">
    <property type="component" value="Chromosome"/>
</dbReference>
<evidence type="ECO:0000256" key="1">
    <source>
        <dbReference type="ARBA" id="ARBA00001947"/>
    </source>
</evidence>
<keyword evidence="4 7" id="KW-0378">Hydrolase</keyword>
<dbReference type="Gene3D" id="3.40.630.10">
    <property type="entry name" value="Zn peptidases"/>
    <property type="match status" value="1"/>
</dbReference>
<dbReference type="InterPro" id="IPR011650">
    <property type="entry name" value="Peptidase_M20_dimer"/>
</dbReference>
<dbReference type="Pfam" id="PF01546">
    <property type="entry name" value="Peptidase_M20"/>
    <property type="match status" value="1"/>
</dbReference>
<keyword evidence="3" id="KW-0479">Metal-binding</keyword>
<dbReference type="Pfam" id="PF07687">
    <property type="entry name" value="M20_dimer"/>
    <property type="match status" value="1"/>
</dbReference>
<keyword evidence="8" id="KW-1185">Reference proteome</keyword>
<dbReference type="EMBL" id="CP015136">
    <property type="protein sequence ID" value="AMY12443.1"/>
    <property type="molecule type" value="Genomic_DNA"/>
</dbReference>
<dbReference type="OrthoDB" id="9776600at2"/>
<sequence>MDPLDVVALTRRLVDVESTTGDEAAVCVMVGEELEQRGYAVTRQTVTGARVNVLATVGTPEVIFSTHMDCVPPFTPSRVEGDRIHGRGSCDAKGILVSQFAAVEAMRAAGETRVGLLFLVGEERGSDGAMIADELSRGVTRFLVNGEPTEGRLALGHRGVVRVKLHAKGRAAHSGYPHLGESAIEKLLDALQQVRAMALPIDGVLGPTQFNIGAINGGLAPNVIPPSATADLLFRIVTPYEEVLAVLEPIRPLVDIEYVYHVPSLHMATLDGFEKEVVGYTTDAPLLNAWGTRLMYGPGSIHVAHTDHESVAIADLHRAVDDYQRIARHLLAG</sequence>
<dbReference type="EC" id="3.5.1.16" evidence="7"/>
<organism evidence="7 8">
    <name type="scientific">Luteitalea pratensis</name>
    <dbReference type="NCBI Taxonomy" id="1855912"/>
    <lineage>
        <taxon>Bacteria</taxon>
        <taxon>Pseudomonadati</taxon>
        <taxon>Acidobacteriota</taxon>
        <taxon>Vicinamibacteria</taxon>
        <taxon>Vicinamibacterales</taxon>
        <taxon>Vicinamibacteraceae</taxon>
        <taxon>Luteitalea</taxon>
    </lineage>
</organism>
<dbReference type="InterPro" id="IPR002933">
    <property type="entry name" value="Peptidase_M20"/>
</dbReference>
<feature type="domain" description="Peptidase M20 dimerisation" evidence="6">
    <location>
        <begin position="156"/>
        <end position="252"/>
    </location>
</feature>
<dbReference type="AlphaFoldDB" id="A0A143PW89"/>
<evidence type="ECO:0000256" key="4">
    <source>
        <dbReference type="ARBA" id="ARBA00022801"/>
    </source>
</evidence>
<dbReference type="STRING" id="1855912.LuPra_05718"/>
<protein>
    <submittedName>
        <fullName evidence="7">Acetylornithine deacetylase</fullName>
        <ecNumber evidence="7">3.5.1.16</ecNumber>
    </submittedName>
</protein>
<keyword evidence="5" id="KW-0862">Zinc</keyword>
<comment type="similarity">
    <text evidence="2">Belongs to the peptidase M20A family.</text>
</comment>
<dbReference type="SUPFAM" id="SSF55031">
    <property type="entry name" value="Bacterial exopeptidase dimerisation domain"/>
    <property type="match status" value="1"/>
</dbReference>
<dbReference type="PANTHER" id="PTHR43808:SF8">
    <property type="entry name" value="PEPTIDASE M20 DIMERISATION DOMAIN-CONTAINING PROTEIN"/>
    <property type="match status" value="1"/>
</dbReference>
<evidence type="ECO:0000256" key="3">
    <source>
        <dbReference type="ARBA" id="ARBA00022723"/>
    </source>
</evidence>
<dbReference type="RefSeq" id="WP_110173899.1">
    <property type="nucleotide sequence ID" value="NZ_CP015136.1"/>
</dbReference>
<evidence type="ECO:0000313" key="8">
    <source>
        <dbReference type="Proteomes" id="UP000076079"/>
    </source>
</evidence>
<dbReference type="PROSITE" id="PS00759">
    <property type="entry name" value="ARGE_DAPE_CPG2_2"/>
    <property type="match status" value="1"/>
</dbReference>
<dbReference type="GO" id="GO:0046872">
    <property type="term" value="F:metal ion binding"/>
    <property type="evidence" value="ECO:0007669"/>
    <property type="project" value="UniProtKB-KW"/>
</dbReference>
<comment type="cofactor">
    <cofactor evidence="1">
        <name>Zn(2+)</name>
        <dbReference type="ChEBI" id="CHEBI:29105"/>
    </cofactor>
</comment>
<reference evidence="7 8" key="1">
    <citation type="journal article" date="2016" name="Genome Announc.">
        <title>First Complete Genome Sequence of a Subdivision 6 Acidobacterium Strain.</title>
        <authorList>
            <person name="Huang S."/>
            <person name="Vieira S."/>
            <person name="Bunk B."/>
            <person name="Riedel T."/>
            <person name="Sproer C."/>
            <person name="Overmann J."/>
        </authorList>
    </citation>
    <scope>NUCLEOTIDE SEQUENCE [LARGE SCALE GENOMIC DNA]</scope>
    <source>
        <strain evidence="8">DSM 100886 HEG_-6_39</strain>
    </source>
</reference>
<evidence type="ECO:0000313" key="7">
    <source>
        <dbReference type="EMBL" id="AMY12443.1"/>
    </source>
</evidence>
<reference evidence="8" key="2">
    <citation type="submission" date="2016-04" db="EMBL/GenBank/DDBJ databases">
        <title>First Complete Genome Sequence of a Subdivision 6 Acidobacterium.</title>
        <authorList>
            <person name="Huang S."/>
            <person name="Vieira S."/>
            <person name="Bunk B."/>
            <person name="Riedel T."/>
            <person name="Sproeer C."/>
            <person name="Overmann J."/>
        </authorList>
    </citation>
    <scope>NUCLEOTIDE SEQUENCE [LARGE SCALE GENOMIC DNA]</scope>
    <source>
        <strain evidence="8">DSM 100886 HEG_-6_39</strain>
    </source>
</reference>
<dbReference type="KEGG" id="abac:LuPra_05718"/>
<dbReference type="InterPro" id="IPR001261">
    <property type="entry name" value="ArgE/DapE_CS"/>
</dbReference>
<evidence type="ECO:0000256" key="5">
    <source>
        <dbReference type="ARBA" id="ARBA00022833"/>
    </source>
</evidence>
<name>A0A143PW89_LUTPR</name>
<gene>
    <name evidence="7" type="primary">argE_2</name>
    <name evidence="7" type="ORF">LuPra_05718</name>
</gene>
<dbReference type="InterPro" id="IPR050072">
    <property type="entry name" value="Peptidase_M20A"/>
</dbReference>
<dbReference type="SUPFAM" id="SSF53187">
    <property type="entry name" value="Zn-dependent exopeptidases"/>
    <property type="match status" value="1"/>
</dbReference>
<proteinExistence type="inferred from homology"/>
<evidence type="ECO:0000259" key="6">
    <source>
        <dbReference type="Pfam" id="PF07687"/>
    </source>
</evidence>
<evidence type="ECO:0000256" key="2">
    <source>
        <dbReference type="ARBA" id="ARBA00006247"/>
    </source>
</evidence>
<accession>A0A143PW89</accession>
<dbReference type="InterPro" id="IPR036264">
    <property type="entry name" value="Bact_exopeptidase_dim_dom"/>
</dbReference>
<dbReference type="Gene3D" id="3.30.70.360">
    <property type="match status" value="1"/>
</dbReference>
<dbReference type="PANTHER" id="PTHR43808">
    <property type="entry name" value="ACETYLORNITHINE DEACETYLASE"/>
    <property type="match status" value="1"/>
</dbReference>